<dbReference type="AlphaFoldDB" id="A0A366QQT4"/>
<dbReference type="PANTHER" id="PTHR15629">
    <property type="entry name" value="SH3YL1 PROTEIN"/>
    <property type="match status" value="1"/>
</dbReference>
<dbReference type="RefSeq" id="XP_031010766.1">
    <property type="nucleotide sequence ID" value="XM_031165172.1"/>
</dbReference>
<dbReference type="CDD" id="cd11524">
    <property type="entry name" value="SYLF"/>
    <property type="match status" value="1"/>
</dbReference>
<protein>
    <recommendedName>
        <fullName evidence="1">Ysc84 actin-binding domain-containing protein</fullName>
    </recommendedName>
</protein>
<dbReference type="GeneID" id="42000468"/>
<organism evidence="2 3">
    <name type="scientific">Fusarium coffeatum</name>
    <dbReference type="NCBI Taxonomy" id="231269"/>
    <lineage>
        <taxon>Eukaryota</taxon>
        <taxon>Fungi</taxon>
        <taxon>Dikarya</taxon>
        <taxon>Ascomycota</taxon>
        <taxon>Pezizomycotina</taxon>
        <taxon>Sordariomycetes</taxon>
        <taxon>Hypocreomycetidae</taxon>
        <taxon>Hypocreales</taxon>
        <taxon>Nectriaceae</taxon>
        <taxon>Fusarium</taxon>
        <taxon>Fusarium incarnatum-equiseti species complex</taxon>
    </lineage>
</organism>
<feature type="domain" description="Ysc84 actin-binding" evidence="1">
    <location>
        <begin position="80"/>
        <end position="198"/>
    </location>
</feature>
<dbReference type="InterPro" id="IPR051702">
    <property type="entry name" value="SH3_domain_YSC84-like"/>
</dbReference>
<dbReference type="EMBL" id="QKXC01000345">
    <property type="protein sequence ID" value="RBR06496.1"/>
    <property type="molecule type" value="Genomic_DNA"/>
</dbReference>
<accession>A0A366QQT4</accession>
<sequence>MGLFKSSDLSTECEKSARILKSFIDKNKIPSNVIANAKGLAIFTGFRAGMYFAGAGGLGIVIARLPNGAWSSPSAFSVRSGSVGLVYGIDVYDCICVLNTSEAVDVYKKAEVNLGGAVALAAGPLGGNVNVGDVKPVWTYTKSRGVYGGLTVDGTVIKEKKDVNAGFYGREVSSGEILEGHVKAGWDVRVQELFEVVKIAEGKSADRKVLEGISGEPTPGDMTE</sequence>
<dbReference type="GO" id="GO:0035091">
    <property type="term" value="F:phosphatidylinositol binding"/>
    <property type="evidence" value="ECO:0007669"/>
    <property type="project" value="TreeGrafter"/>
</dbReference>
<proteinExistence type="predicted"/>
<reference evidence="2 3" key="1">
    <citation type="submission" date="2018-06" db="EMBL/GenBank/DDBJ databases">
        <title>Fusarium incarnatum-equiseti species complex species 28.</title>
        <authorList>
            <person name="Gardiner D.M."/>
        </authorList>
    </citation>
    <scope>NUCLEOTIDE SEQUENCE [LARGE SCALE GENOMIC DNA]</scope>
    <source>
        <strain evidence="2 3">FIESC_28</strain>
    </source>
</reference>
<dbReference type="Proteomes" id="UP000253153">
    <property type="component" value="Unassembled WGS sequence"/>
</dbReference>
<dbReference type="Pfam" id="PF04366">
    <property type="entry name" value="Ysc84"/>
    <property type="match status" value="1"/>
</dbReference>
<keyword evidence="3" id="KW-1185">Reference proteome</keyword>
<dbReference type="PANTHER" id="PTHR15629:SF8">
    <property type="entry name" value="DUF500 DOMAIN PROTEIN (AFU_ORTHOLOGUE AFUA_5G07310)"/>
    <property type="match status" value="1"/>
</dbReference>
<dbReference type="InterPro" id="IPR007461">
    <property type="entry name" value="Ysc84_actin-binding"/>
</dbReference>
<evidence type="ECO:0000259" key="1">
    <source>
        <dbReference type="Pfam" id="PF04366"/>
    </source>
</evidence>
<comment type="caution">
    <text evidence="2">The sequence shown here is derived from an EMBL/GenBank/DDBJ whole genome shotgun (WGS) entry which is preliminary data.</text>
</comment>
<name>A0A366QQT4_9HYPO</name>
<evidence type="ECO:0000313" key="2">
    <source>
        <dbReference type="EMBL" id="RBR06496.1"/>
    </source>
</evidence>
<gene>
    <name evidence="2" type="ORF">FIESC28_11042</name>
</gene>
<evidence type="ECO:0000313" key="3">
    <source>
        <dbReference type="Proteomes" id="UP000253153"/>
    </source>
</evidence>
<dbReference type="OrthoDB" id="10255128at2759"/>